<dbReference type="Pfam" id="PF00072">
    <property type="entry name" value="Response_reg"/>
    <property type="match status" value="1"/>
</dbReference>
<dbReference type="Proteomes" id="UP000562027">
    <property type="component" value="Unassembled WGS sequence"/>
</dbReference>
<dbReference type="InterPro" id="IPR039420">
    <property type="entry name" value="WalR-like"/>
</dbReference>
<dbReference type="SUPFAM" id="SSF52172">
    <property type="entry name" value="CheY-like"/>
    <property type="match status" value="1"/>
</dbReference>
<feature type="domain" description="HTH LytTR-type" evidence="4">
    <location>
        <begin position="160"/>
        <end position="281"/>
    </location>
</feature>
<evidence type="ECO:0000313" key="6">
    <source>
        <dbReference type="Proteomes" id="UP000562027"/>
    </source>
</evidence>
<evidence type="ECO:0000259" key="3">
    <source>
        <dbReference type="PROSITE" id="PS50110"/>
    </source>
</evidence>
<dbReference type="InterPro" id="IPR011006">
    <property type="entry name" value="CheY-like_superfamily"/>
</dbReference>
<feature type="modified residue" description="4-aspartylphosphate" evidence="2">
    <location>
        <position position="69"/>
    </location>
</feature>
<dbReference type="GO" id="GO:0000976">
    <property type="term" value="F:transcription cis-regulatory region binding"/>
    <property type="evidence" value="ECO:0007669"/>
    <property type="project" value="TreeGrafter"/>
</dbReference>
<dbReference type="SMART" id="SM00850">
    <property type="entry name" value="LytTR"/>
    <property type="match status" value="1"/>
</dbReference>
<feature type="domain" description="Response regulatory" evidence="3">
    <location>
        <begin position="16"/>
        <end position="132"/>
    </location>
</feature>
<accession>A0A840L6S2</accession>
<protein>
    <submittedName>
        <fullName evidence="5">Two-component system response regulator AlgR</fullName>
    </submittedName>
</protein>
<dbReference type="RefSeq" id="WP_184299264.1">
    <property type="nucleotide sequence ID" value="NZ_JACHLP010000004.1"/>
</dbReference>
<gene>
    <name evidence="5" type="ORF">HNP55_002249</name>
</gene>
<reference evidence="5 6" key="1">
    <citation type="submission" date="2020-08" db="EMBL/GenBank/DDBJ databases">
        <title>Functional genomics of gut bacteria from endangered species of beetles.</title>
        <authorList>
            <person name="Carlos-Shanley C."/>
        </authorList>
    </citation>
    <scope>NUCLEOTIDE SEQUENCE [LARGE SCALE GENOMIC DNA]</scope>
    <source>
        <strain evidence="5 6">S00239</strain>
    </source>
</reference>
<dbReference type="PANTHER" id="PTHR48111:SF69">
    <property type="entry name" value="RESPONSE REGULATOR RECEIVER"/>
    <property type="match status" value="1"/>
</dbReference>
<comment type="caution">
    <text evidence="5">The sequence shown here is derived from an EMBL/GenBank/DDBJ whole genome shotgun (WGS) entry which is preliminary data.</text>
</comment>
<dbReference type="GO" id="GO:0000156">
    <property type="term" value="F:phosphorelay response regulator activity"/>
    <property type="evidence" value="ECO:0007669"/>
    <property type="project" value="TreeGrafter"/>
</dbReference>
<evidence type="ECO:0000256" key="1">
    <source>
        <dbReference type="ARBA" id="ARBA00023125"/>
    </source>
</evidence>
<evidence type="ECO:0000313" key="5">
    <source>
        <dbReference type="EMBL" id="MBB4843726.1"/>
    </source>
</evidence>
<dbReference type="Gene3D" id="2.40.50.1020">
    <property type="entry name" value="LytTr DNA-binding domain"/>
    <property type="match status" value="1"/>
</dbReference>
<dbReference type="SMART" id="SM00448">
    <property type="entry name" value="REC"/>
    <property type="match status" value="1"/>
</dbReference>
<dbReference type="InterPro" id="IPR001789">
    <property type="entry name" value="Sig_transdc_resp-reg_receiver"/>
</dbReference>
<evidence type="ECO:0000259" key="4">
    <source>
        <dbReference type="PROSITE" id="PS50930"/>
    </source>
</evidence>
<dbReference type="PROSITE" id="PS50930">
    <property type="entry name" value="HTH_LYTTR"/>
    <property type="match status" value="1"/>
</dbReference>
<keyword evidence="6" id="KW-1185">Reference proteome</keyword>
<evidence type="ECO:0000256" key="2">
    <source>
        <dbReference type="PROSITE-ProRule" id="PRU00169"/>
    </source>
</evidence>
<dbReference type="GO" id="GO:0032993">
    <property type="term" value="C:protein-DNA complex"/>
    <property type="evidence" value="ECO:0007669"/>
    <property type="project" value="TreeGrafter"/>
</dbReference>
<dbReference type="PANTHER" id="PTHR48111">
    <property type="entry name" value="REGULATOR OF RPOS"/>
    <property type="match status" value="1"/>
</dbReference>
<organism evidence="5 6">
    <name type="scientific">Roseateles oligotrophus</name>
    <dbReference type="NCBI Taxonomy" id="1769250"/>
    <lineage>
        <taxon>Bacteria</taxon>
        <taxon>Pseudomonadati</taxon>
        <taxon>Pseudomonadota</taxon>
        <taxon>Betaproteobacteria</taxon>
        <taxon>Burkholderiales</taxon>
        <taxon>Sphaerotilaceae</taxon>
        <taxon>Roseateles</taxon>
    </lineage>
</organism>
<keyword evidence="2" id="KW-0597">Phosphoprotein</keyword>
<dbReference type="InterPro" id="IPR007492">
    <property type="entry name" value="LytTR_DNA-bd_dom"/>
</dbReference>
<proteinExistence type="predicted"/>
<dbReference type="Pfam" id="PF04397">
    <property type="entry name" value="LytTR"/>
    <property type="match status" value="1"/>
</dbReference>
<name>A0A840L6S2_9BURK</name>
<dbReference type="Gene3D" id="3.40.50.2300">
    <property type="match status" value="1"/>
</dbReference>
<dbReference type="GO" id="GO:0005829">
    <property type="term" value="C:cytosol"/>
    <property type="evidence" value="ECO:0007669"/>
    <property type="project" value="TreeGrafter"/>
</dbReference>
<keyword evidence="1" id="KW-0238">DNA-binding</keyword>
<dbReference type="EMBL" id="JACHLP010000004">
    <property type="protein sequence ID" value="MBB4843726.1"/>
    <property type="molecule type" value="Genomic_DNA"/>
</dbReference>
<dbReference type="GO" id="GO:0006355">
    <property type="term" value="P:regulation of DNA-templated transcription"/>
    <property type="evidence" value="ECO:0007669"/>
    <property type="project" value="TreeGrafter"/>
</dbReference>
<dbReference type="PROSITE" id="PS50110">
    <property type="entry name" value="RESPONSE_REGULATORY"/>
    <property type="match status" value="1"/>
</dbReference>
<sequence length="286" mass="31557">MSLHHDPKHKPPAKLAVLLVDDEPLARMRLRSLLEGCQEPAAEVLAEAGTASQAQAWLREHACDLILLDIQMPGLDGLQLAESLAAHPAQPAVVFVTAHAEHALRGFELDAMDYLTKPVRRERLQAALARVAQRLAEREAVHSQRAELDEVLPVEAQEFINISVRGRLLRVPLDEVLYFKADLKYLTLRTATQSYVMDGSLAELETRFAARPAAQGSFLRVHRNALVAKSAVRELLRGAPIGNEDEEGDAGEGWAVRITSVDEWLAVSRRQVAAVREALAKGSRKE</sequence>
<dbReference type="AlphaFoldDB" id="A0A840L6S2"/>